<evidence type="ECO:0000313" key="3">
    <source>
        <dbReference type="Proteomes" id="UP000246464"/>
    </source>
</evidence>
<name>A0A2U9BBE4_SCOMX</name>
<dbReference type="AlphaFoldDB" id="A0A2U9BBE4"/>
<accession>A0A2U9BBE4</accession>
<protein>
    <submittedName>
        <fullName evidence="2">Uncharacterized protein</fullName>
    </submittedName>
</protein>
<dbReference type="Proteomes" id="UP000246464">
    <property type="component" value="Chromosome 5"/>
</dbReference>
<sequence>MVTVIKTRMIMKRVMFCREVPEFTAVPPSPDPHVTPSLPLPAVYISGVCCCCFRELQVTPPMEGIVSSAGVDTEDTPSNRGPPRVPPCPPSLSVDCGDGDGFFKINQRERVSATRSCI</sequence>
<keyword evidence="3" id="KW-1185">Reference proteome</keyword>
<proteinExistence type="predicted"/>
<dbReference type="EMBL" id="CP026247">
    <property type="protein sequence ID" value="AWP01277.1"/>
    <property type="molecule type" value="Genomic_DNA"/>
</dbReference>
<feature type="region of interest" description="Disordered" evidence="1">
    <location>
        <begin position="66"/>
        <end position="90"/>
    </location>
</feature>
<evidence type="ECO:0000256" key="1">
    <source>
        <dbReference type="SAM" id="MobiDB-lite"/>
    </source>
</evidence>
<reference evidence="2 3" key="1">
    <citation type="submission" date="2017-12" db="EMBL/GenBank/DDBJ databases">
        <title>Integrating genomic resources of turbot (Scophthalmus maximus) in depth evaluation of genetic and physical mapping variation across individuals.</title>
        <authorList>
            <person name="Martinez P."/>
        </authorList>
    </citation>
    <scope>NUCLEOTIDE SEQUENCE [LARGE SCALE GENOMIC DNA]</scope>
</reference>
<organism evidence="2 3">
    <name type="scientific">Scophthalmus maximus</name>
    <name type="common">Turbot</name>
    <name type="synonym">Psetta maxima</name>
    <dbReference type="NCBI Taxonomy" id="52904"/>
    <lineage>
        <taxon>Eukaryota</taxon>
        <taxon>Metazoa</taxon>
        <taxon>Chordata</taxon>
        <taxon>Craniata</taxon>
        <taxon>Vertebrata</taxon>
        <taxon>Euteleostomi</taxon>
        <taxon>Actinopterygii</taxon>
        <taxon>Neopterygii</taxon>
        <taxon>Teleostei</taxon>
        <taxon>Neoteleostei</taxon>
        <taxon>Acanthomorphata</taxon>
        <taxon>Carangaria</taxon>
        <taxon>Pleuronectiformes</taxon>
        <taxon>Pleuronectoidei</taxon>
        <taxon>Scophthalmidae</taxon>
        <taxon>Scophthalmus</taxon>
    </lineage>
</organism>
<gene>
    <name evidence="2" type="ORF">SMAX5B_005653</name>
</gene>
<evidence type="ECO:0000313" key="2">
    <source>
        <dbReference type="EMBL" id="AWP01277.1"/>
    </source>
</evidence>